<feature type="region of interest" description="Disordered" evidence="7">
    <location>
        <begin position="322"/>
        <end position="366"/>
    </location>
</feature>
<evidence type="ECO:0000313" key="10">
    <source>
        <dbReference type="Proteomes" id="UP001432014"/>
    </source>
</evidence>
<evidence type="ECO:0000256" key="7">
    <source>
        <dbReference type="SAM" id="MobiDB-lite"/>
    </source>
</evidence>
<comment type="similarity">
    <text evidence="2">Belongs to the ABC transporter superfamily.</text>
</comment>
<name>A0ABZ1W663_9ACTN</name>
<dbReference type="Proteomes" id="UP001432014">
    <property type="component" value="Chromosome"/>
</dbReference>
<accession>A0ABZ1W663</accession>
<dbReference type="PANTHER" id="PTHR42711">
    <property type="entry name" value="ABC TRANSPORTER ATP-BINDING PROTEIN"/>
    <property type="match status" value="1"/>
</dbReference>
<evidence type="ECO:0000313" key="9">
    <source>
        <dbReference type="EMBL" id="WUS56321.1"/>
    </source>
</evidence>
<evidence type="ECO:0000256" key="5">
    <source>
        <dbReference type="ARBA" id="ARBA00022840"/>
    </source>
</evidence>
<dbReference type="RefSeq" id="WP_329498992.1">
    <property type="nucleotide sequence ID" value="NZ_CP108460.1"/>
</dbReference>
<keyword evidence="5 9" id="KW-0067">ATP-binding</keyword>
<keyword evidence="6" id="KW-0046">Antibiotic resistance</keyword>
<dbReference type="InterPro" id="IPR003439">
    <property type="entry name" value="ABC_transporter-like_ATP-bd"/>
</dbReference>
<dbReference type="Gene3D" id="3.40.50.300">
    <property type="entry name" value="P-loop containing nucleotide triphosphate hydrolases"/>
    <property type="match status" value="1"/>
</dbReference>
<evidence type="ECO:0000256" key="1">
    <source>
        <dbReference type="ARBA" id="ARBA00004202"/>
    </source>
</evidence>
<evidence type="ECO:0000256" key="3">
    <source>
        <dbReference type="ARBA" id="ARBA00022448"/>
    </source>
</evidence>
<evidence type="ECO:0000256" key="4">
    <source>
        <dbReference type="ARBA" id="ARBA00022741"/>
    </source>
</evidence>
<dbReference type="Pfam" id="PF00005">
    <property type="entry name" value="ABC_tran"/>
    <property type="match status" value="1"/>
</dbReference>
<dbReference type="SMART" id="SM00382">
    <property type="entry name" value="AAA"/>
    <property type="match status" value="1"/>
</dbReference>
<evidence type="ECO:0000259" key="8">
    <source>
        <dbReference type="PROSITE" id="PS50893"/>
    </source>
</evidence>
<keyword evidence="10" id="KW-1185">Reference proteome</keyword>
<gene>
    <name evidence="9" type="ORF">OG469_12785</name>
</gene>
<protein>
    <submittedName>
        <fullName evidence="9">ABC transporter ATP-binding protein</fullName>
    </submittedName>
</protein>
<evidence type="ECO:0000256" key="2">
    <source>
        <dbReference type="ARBA" id="ARBA00005417"/>
    </source>
</evidence>
<sequence length="366" mass="37972">MIRTHDLRKTFRARGKGLFGPRLEKTAVDGLDLLIPPGRVTGLLGLNGAGKTSTIKILATLLRPTSGTVTLDGLDLVEHAREARRRINLIAGGERMVYGKLTGAENLRYFGRLYDVPTSVLRRRTGELLDLVGLGHAADIPVERYSRGMAQRLSIARGLVNDPAYLLLDEPTLGLDAPIARDLRRVVADLAAEGRGVLLTSHYLAEVEELCRHVYVIADGRHLAEGSPAELKAAAGSHRAVRVTVTNPSPELTDRITEFVRGIGAEPQLAPTAEGGLLVTVHHPEDIAGPLAGVVVGAGGAIGGLEVTEASLEDAILALADGSAGPGTGTDTGPGTGTDTGPGPGADTGPGRGPADRAGADAEVAA</sequence>
<feature type="domain" description="ABC transporter" evidence="8">
    <location>
        <begin position="2"/>
        <end position="244"/>
    </location>
</feature>
<proteinExistence type="inferred from homology"/>
<organism evidence="9 10">
    <name type="scientific">Kitasatospora herbaricolor</name>
    <dbReference type="NCBI Taxonomy" id="68217"/>
    <lineage>
        <taxon>Bacteria</taxon>
        <taxon>Bacillati</taxon>
        <taxon>Actinomycetota</taxon>
        <taxon>Actinomycetes</taxon>
        <taxon>Kitasatosporales</taxon>
        <taxon>Streptomycetaceae</taxon>
        <taxon>Kitasatospora</taxon>
    </lineage>
</organism>
<dbReference type="PANTHER" id="PTHR42711:SF5">
    <property type="entry name" value="ABC TRANSPORTER ATP-BINDING PROTEIN NATA"/>
    <property type="match status" value="1"/>
</dbReference>
<dbReference type="GO" id="GO:0005524">
    <property type="term" value="F:ATP binding"/>
    <property type="evidence" value="ECO:0007669"/>
    <property type="project" value="UniProtKB-KW"/>
</dbReference>
<comment type="subcellular location">
    <subcellularLocation>
        <location evidence="1">Cell membrane</location>
        <topology evidence="1">Peripheral membrane protein</topology>
    </subcellularLocation>
</comment>
<dbReference type="SUPFAM" id="SSF52540">
    <property type="entry name" value="P-loop containing nucleoside triphosphate hydrolases"/>
    <property type="match status" value="1"/>
</dbReference>
<dbReference type="InterPro" id="IPR050763">
    <property type="entry name" value="ABC_transporter_ATP-binding"/>
</dbReference>
<evidence type="ECO:0000256" key="6">
    <source>
        <dbReference type="ARBA" id="ARBA00023251"/>
    </source>
</evidence>
<dbReference type="EMBL" id="CP108482">
    <property type="protein sequence ID" value="WUS56321.1"/>
    <property type="molecule type" value="Genomic_DNA"/>
</dbReference>
<keyword evidence="3" id="KW-0813">Transport</keyword>
<dbReference type="PROSITE" id="PS50893">
    <property type="entry name" value="ABC_TRANSPORTER_2"/>
    <property type="match status" value="1"/>
</dbReference>
<feature type="compositionally biased region" description="Gly residues" evidence="7">
    <location>
        <begin position="324"/>
        <end position="352"/>
    </location>
</feature>
<dbReference type="InterPro" id="IPR003593">
    <property type="entry name" value="AAA+_ATPase"/>
</dbReference>
<keyword evidence="4" id="KW-0547">Nucleotide-binding</keyword>
<dbReference type="InterPro" id="IPR027417">
    <property type="entry name" value="P-loop_NTPase"/>
</dbReference>
<reference evidence="9 10" key="1">
    <citation type="submission" date="2022-10" db="EMBL/GenBank/DDBJ databases">
        <title>The complete genomes of actinobacterial strains from the NBC collection.</title>
        <authorList>
            <person name="Joergensen T.S."/>
            <person name="Alvarez Arevalo M."/>
            <person name="Sterndorff E.B."/>
            <person name="Faurdal D."/>
            <person name="Vuksanovic O."/>
            <person name="Mourched A.-S."/>
            <person name="Charusanti P."/>
            <person name="Shaw S."/>
            <person name="Blin K."/>
            <person name="Weber T."/>
        </authorList>
    </citation>
    <scope>NUCLEOTIDE SEQUENCE [LARGE SCALE GENOMIC DNA]</scope>
    <source>
        <strain evidence="9 10">NBC_01247</strain>
    </source>
</reference>